<accession>A0A3P1SCT4</accession>
<dbReference type="RefSeq" id="WP_124871347.1">
    <property type="nucleotide sequence ID" value="NZ_RQZF01000009.1"/>
</dbReference>
<reference evidence="1 2" key="1">
    <citation type="submission" date="2018-11" db="EMBL/GenBank/DDBJ databases">
        <title>Genomes From Bacteria Associated with the Canine Oral Cavity: a Test Case for Automated Genome-Based Taxonomic Assignment.</title>
        <authorList>
            <person name="Coil D.A."/>
            <person name="Jospin G."/>
            <person name="Darling A.E."/>
            <person name="Wallis C."/>
            <person name="Davis I.J."/>
            <person name="Harris S."/>
            <person name="Eisen J.A."/>
            <person name="Holcombe L.J."/>
            <person name="O'Flynn C."/>
        </authorList>
    </citation>
    <scope>NUCLEOTIDE SEQUENCE [LARGE SCALE GENOMIC DNA]</scope>
    <source>
        <strain evidence="1 2">OH770</strain>
    </source>
</reference>
<protein>
    <recommendedName>
        <fullName evidence="3">EcsC family protein</fullName>
    </recommendedName>
</protein>
<proteinExistence type="predicted"/>
<evidence type="ECO:0000313" key="2">
    <source>
        <dbReference type="Proteomes" id="UP000280444"/>
    </source>
</evidence>
<gene>
    <name evidence="1" type="ORF">EII11_08205</name>
</gene>
<evidence type="ECO:0008006" key="3">
    <source>
        <dbReference type="Google" id="ProtNLM"/>
    </source>
</evidence>
<evidence type="ECO:0000313" key="1">
    <source>
        <dbReference type="EMBL" id="RRC94849.1"/>
    </source>
</evidence>
<name>A0A3P1SCT4_9ACTO</name>
<organism evidence="1 2">
    <name type="scientific">Schaalia canis</name>
    <dbReference type="NCBI Taxonomy" id="100469"/>
    <lineage>
        <taxon>Bacteria</taxon>
        <taxon>Bacillati</taxon>
        <taxon>Actinomycetota</taxon>
        <taxon>Actinomycetes</taxon>
        <taxon>Actinomycetales</taxon>
        <taxon>Actinomycetaceae</taxon>
        <taxon>Schaalia</taxon>
    </lineage>
</organism>
<keyword evidence="2" id="KW-1185">Reference proteome</keyword>
<dbReference type="EMBL" id="RQZF01000009">
    <property type="protein sequence ID" value="RRC94849.1"/>
    <property type="molecule type" value="Genomic_DNA"/>
</dbReference>
<dbReference type="AlphaFoldDB" id="A0A3P1SCT4"/>
<sequence length="310" mass="32920">MLGWSKKKEIAPVTDGVSSLIPGAKTFTPEMASFVDGETEEFASSVLRRAASLPFVKVDRDSFLRKEIGRYYPKADSEKAVALSPLAAGLSMAQIDRIAAKVINAEAKQTAGLSFITGLPGGIGLAVAVPADVIQYFGHVIRVEQKLAYLYGWRSLLNEDGEVDDNTMHDLLMLMGVMLGVEAAEKAVTALASTVAQQSMAKAAKRKALLATAESPVRRLILRVLGIKLTEEATSKAVGKMLPVVGGVISGGLTYATFKPSAKRLQAYLRTLPPATGAGVVEGQVVQGQVEHGQIVQGQAQFVQGQVKQN</sequence>
<dbReference type="OrthoDB" id="306887at2"/>
<comment type="caution">
    <text evidence="1">The sequence shown here is derived from an EMBL/GenBank/DDBJ whole genome shotgun (WGS) entry which is preliminary data.</text>
</comment>
<dbReference type="Proteomes" id="UP000280444">
    <property type="component" value="Unassembled WGS sequence"/>
</dbReference>